<name>A0A4Q7L5N0_9PSEU</name>
<keyword evidence="1" id="KW-0808">Transferase</keyword>
<dbReference type="AlphaFoldDB" id="A0A4Q7L5N0"/>
<keyword evidence="1" id="KW-0418">Kinase</keyword>
<keyword evidence="2" id="KW-1185">Reference proteome</keyword>
<proteinExistence type="predicted"/>
<protein>
    <submittedName>
        <fullName evidence="1">Broad-specificity NMP kinase</fullName>
    </submittedName>
</protein>
<dbReference type="EMBL" id="SGWQ01000001">
    <property type="protein sequence ID" value="RZS44637.1"/>
    <property type="molecule type" value="Genomic_DNA"/>
</dbReference>
<dbReference type="Pfam" id="PF13238">
    <property type="entry name" value="AAA_18"/>
    <property type="match status" value="1"/>
</dbReference>
<comment type="caution">
    <text evidence="1">The sequence shown here is derived from an EMBL/GenBank/DDBJ whole genome shotgun (WGS) entry which is preliminary data.</text>
</comment>
<evidence type="ECO:0000313" key="2">
    <source>
        <dbReference type="Proteomes" id="UP000294257"/>
    </source>
</evidence>
<dbReference type="GO" id="GO:0016301">
    <property type="term" value="F:kinase activity"/>
    <property type="evidence" value="ECO:0007669"/>
    <property type="project" value="UniProtKB-KW"/>
</dbReference>
<dbReference type="InterPro" id="IPR027417">
    <property type="entry name" value="P-loop_NTPase"/>
</dbReference>
<dbReference type="Gene3D" id="3.40.50.300">
    <property type="entry name" value="P-loop containing nucleotide triphosphate hydrolases"/>
    <property type="match status" value="1"/>
</dbReference>
<dbReference type="SUPFAM" id="SSF52540">
    <property type="entry name" value="P-loop containing nucleoside triphosphate hydrolases"/>
    <property type="match status" value="1"/>
</dbReference>
<sequence length="197" mass="21989">MSTVDGGSAVVCDDCGHAQPFLRLPLFALTGPSGTGKSTVCRMLPELLGGDVVVLEQDLLWVGGLREEYDEHGPFRRTWLRMVATLNQSGRPSVLCGTVAPPELEHRPERPLLGEIHYLALVCDDDVLTKRLLARPAWREWDEHRVAEMLEFNHWVRDNAEHTTPPMRLLDTTSGTPRDTAHQVADWVRGHLSGNTP</sequence>
<dbReference type="Proteomes" id="UP000294257">
    <property type="component" value="Unassembled WGS sequence"/>
</dbReference>
<organism evidence="1 2">
    <name type="scientific">Herbihabitans rhizosphaerae</name>
    <dbReference type="NCBI Taxonomy" id="1872711"/>
    <lineage>
        <taxon>Bacteria</taxon>
        <taxon>Bacillati</taxon>
        <taxon>Actinomycetota</taxon>
        <taxon>Actinomycetes</taxon>
        <taxon>Pseudonocardiales</taxon>
        <taxon>Pseudonocardiaceae</taxon>
        <taxon>Herbihabitans</taxon>
    </lineage>
</organism>
<accession>A0A4Q7L5N0</accession>
<reference evidence="1 2" key="1">
    <citation type="submission" date="2019-02" db="EMBL/GenBank/DDBJ databases">
        <title>Genomic Encyclopedia of Type Strains, Phase IV (KMG-IV): sequencing the most valuable type-strain genomes for metagenomic binning, comparative biology and taxonomic classification.</title>
        <authorList>
            <person name="Goeker M."/>
        </authorList>
    </citation>
    <scope>NUCLEOTIDE SEQUENCE [LARGE SCALE GENOMIC DNA]</scope>
    <source>
        <strain evidence="1 2">DSM 101727</strain>
    </source>
</reference>
<evidence type="ECO:0000313" key="1">
    <source>
        <dbReference type="EMBL" id="RZS44637.1"/>
    </source>
</evidence>
<gene>
    <name evidence="1" type="ORF">EV193_101513</name>
</gene>